<dbReference type="EMBL" id="BGZK01000080">
    <property type="protein sequence ID" value="GBP16593.1"/>
    <property type="molecule type" value="Genomic_DNA"/>
</dbReference>
<dbReference type="AlphaFoldDB" id="A0A4C1TRI1"/>
<keyword evidence="2" id="KW-1185">Reference proteome</keyword>
<dbReference type="Proteomes" id="UP000299102">
    <property type="component" value="Unassembled WGS sequence"/>
</dbReference>
<reference evidence="1 2" key="1">
    <citation type="journal article" date="2019" name="Commun. Biol.">
        <title>The bagworm genome reveals a unique fibroin gene that provides high tensile strength.</title>
        <authorList>
            <person name="Kono N."/>
            <person name="Nakamura H."/>
            <person name="Ohtoshi R."/>
            <person name="Tomita M."/>
            <person name="Numata K."/>
            <person name="Arakawa K."/>
        </authorList>
    </citation>
    <scope>NUCLEOTIDE SEQUENCE [LARGE SCALE GENOMIC DNA]</scope>
</reference>
<sequence length="123" mass="13436">MQECIRAPAPATRTASGCFRRDVTGSVSSSSLSECLYGVPRPRTHFSAALHSRAGRPRGSVSSTEGLYLLRSFFHSVHGPSTAAFPPSLNAGKFYVLMELQHRDLDFKAFPSVEKVMTTMRGD</sequence>
<gene>
    <name evidence="1" type="ORF">EVAR_19388_1</name>
</gene>
<comment type="caution">
    <text evidence="1">The sequence shown here is derived from an EMBL/GenBank/DDBJ whole genome shotgun (WGS) entry which is preliminary data.</text>
</comment>
<protein>
    <submittedName>
        <fullName evidence="1">Uncharacterized protein</fullName>
    </submittedName>
</protein>
<organism evidence="1 2">
    <name type="scientific">Eumeta variegata</name>
    <name type="common">Bagworm moth</name>
    <name type="synonym">Eumeta japonica</name>
    <dbReference type="NCBI Taxonomy" id="151549"/>
    <lineage>
        <taxon>Eukaryota</taxon>
        <taxon>Metazoa</taxon>
        <taxon>Ecdysozoa</taxon>
        <taxon>Arthropoda</taxon>
        <taxon>Hexapoda</taxon>
        <taxon>Insecta</taxon>
        <taxon>Pterygota</taxon>
        <taxon>Neoptera</taxon>
        <taxon>Endopterygota</taxon>
        <taxon>Lepidoptera</taxon>
        <taxon>Glossata</taxon>
        <taxon>Ditrysia</taxon>
        <taxon>Tineoidea</taxon>
        <taxon>Psychidae</taxon>
        <taxon>Oiketicinae</taxon>
        <taxon>Eumeta</taxon>
    </lineage>
</organism>
<proteinExistence type="predicted"/>
<name>A0A4C1TRI1_EUMVA</name>
<evidence type="ECO:0000313" key="2">
    <source>
        <dbReference type="Proteomes" id="UP000299102"/>
    </source>
</evidence>
<evidence type="ECO:0000313" key="1">
    <source>
        <dbReference type="EMBL" id="GBP16593.1"/>
    </source>
</evidence>
<accession>A0A4C1TRI1</accession>